<organism evidence="2 3">
    <name type="scientific">Limosilactobacillus reuteri</name>
    <name type="common">Lactobacillus reuteri</name>
    <dbReference type="NCBI Taxonomy" id="1598"/>
    <lineage>
        <taxon>Bacteria</taxon>
        <taxon>Bacillati</taxon>
        <taxon>Bacillota</taxon>
        <taxon>Bacilli</taxon>
        <taxon>Lactobacillales</taxon>
        <taxon>Lactobacillaceae</taxon>
        <taxon>Limosilactobacillus</taxon>
    </lineage>
</organism>
<dbReference type="EMBL" id="SRKR01000004">
    <property type="protein sequence ID" value="TGB11964.1"/>
    <property type="molecule type" value="Genomic_DNA"/>
</dbReference>
<name>A0AAX2SUP7_LIMRT</name>
<dbReference type="SUPFAM" id="SSF51703">
    <property type="entry name" value="Cobalamin (vitamin B12)-dependent enzymes"/>
    <property type="match status" value="1"/>
</dbReference>
<dbReference type="InterPro" id="IPR003206">
    <property type="entry name" value="Diol/glycerol_deHydtase_lsu"/>
</dbReference>
<evidence type="ECO:0000313" key="3">
    <source>
        <dbReference type="Proteomes" id="UP000297521"/>
    </source>
</evidence>
<feature type="domain" description="Diol/glycerol dehydratase large subunit" evidence="1">
    <location>
        <begin position="2"/>
        <end position="554"/>
    </location>
</feature>
<accession>A0AAX2SUP7</accession>
<sequence>MKRQKRFEELEKRPIHQDTFVKEWPEEGFVAMMGPNDPKPSVEVENGKIVEMDGKKLEDFDLIDLYIAKYGINIDNVEKVMNMDSTKIARMLVDPNVSRDEIIEITSALTPAKAEEIISKLDFGEMIMAIKKMRPRRKPDNQCHVTNTVDNPVQIAADAADAALRGFPEQETTTAVARYAPFNAISILIGAQTGRPGVLTQCSVEEATELQLGMRGFTAYAETISVYGTDRVFTDGDDTPWSKGFLASCYASRGLKMRFTSGAGSEVLMGYPEGKSMLYLEARCILLTKASGVQGLQNGAVSCIEIPGAVPNGIREVLGENLLCMMCDIECASGCDQAYSHSDMRRTERFIGQFIAGTDYINSGYSSTPNYDNTFAGSNTDAMDYDDMYVMERDLGQYYGIHPVKEETIIKARNKAAKALQAVFEDLGLPKITDEEVEAATYANTHDDMPKRDMVADMKAAQDMMDRGITAIDIIKALYNHGFKDVAEAILNLQKQKVVGDYLQTSSIFDKDWNVTSAVNDGNDYQGPGTGYRLYEDKEEWDRIKDLPFALDPEHLEL</sequence>
<dbReference type="Proteomes" id="UP000297521">
    <property type="component" value="Unassembled WGS sequence"/>
</dbReference>
<dbReference type="GO" id="GO:0016836">
    <property type="term" value="F:hydro-lyase activity"/>
    <property type="evidence" value="ECO:0007669"/>
    <property type="project" value="InterPro"/>
</dbReference>
<dbReference type="InterPro" id="IPR036999">
    <property type="entry name" value="Diol/glycerol_deHase_lsu_sf"/>
</dbReference>
<gene>
    <name evidence="2" type="ORF">E5F87_03200</name>
</gene>
<dbReference type="PIRSF" id="PIRSF018507">
    <property type="entry name" value="Prpndl_dhdrts_lg"/>
    <property type="match status" value="1"/>
</dbReference>
<comment type="caution">
    <text evidence="2">The sequence shown here is derived from an EMBL/GenBank/DDBJ whole genome shotgun (WGS) entry which is preliminary data.</text>
</comment>
<evidence type="ECO:0000313" key="2">
    <source>
        <dbReference type="EMBL" id="TGB11964.1"/>
    </source>
</evidence>
<dbReference type="RefSeq" id="WP_122481024.1">
    <property type="nucleotide sequence ID" value="NZ_PUXG01000016.1"/>
</dbReference>
<reference evidence="2" key="2">
    <citation type="submission" date="2019-04" db="EMBL/GenBank/DDBJ databases">
        <authorList>
            <person name="Bisanz J.E."/>
            <person name="Chagwedera N.D."/>
            <person name="Chawla A."/>
            <person name="Turnbaugh P.J."/>
        </authorList>
    </citation>
    <scope>NUCLEOTIDE SEQUENCE</scope>
    <source>
        <strain evidence="2">I8-5</strain>
    </source>
</reference>
<evidence type="ECO:0000259" key="1">
    <source>
        <dbReference type="Pfam" id="PF02286"/>
    </source>
</evidence>
<dbReference type="AlphaFoldDB" id="A0AAX2SUP7"/>
<dbReference type="InterPro" id="IPR016176">
    <property type="entry name" value="Cbl-dep_enz_cat"/>
</dbReference>
<dbReference type="NCBIfam" id="NF011979">
    <property type="entry name" value="PRK15444.1"/>
    <property type="match status" value="1"/>
</dbReference>
<dbReference type="Gene3D" id="3.20.20.350">
    <property type="entry name" value="Diol/glycerol dehydratase, large subunit"/>
    <property type="match status" value="1"/>
</dbReference>
<dbReference type="GO" id="GO:0031419">
    <property type="term" value="F:cobalamin binding"/>
    <property type="evidence" value="ECO:0007669"/>
    <property type="project" value="InterPro"/>
</dbReference>
<dbReference type="Pfam" id="PF02286">
    <property type="entry name" value="Dehydratase_LU"/>
    <property type="match status" value="1"/>
</dbReference>
<reference evidence="2" key="1">
    <citation type="journal article" date="2019" name="Cell Metab.">
        <title>Nutrient sensing in CD11c cells alters the gut microbiome to regulate food intake and body mass.</title>
        <authorList>
            <person name="Chagwedera N.D."/>
            <person name="Ang Q.Y."/>
            <person name="Bisanz J.E."/>
            <person name="Leong Y.A."/>
            <person name="Ganeshan K."/>
            <person name="Cai J."/>
            <person name="Patterson A.D."/>
            <person name="Turnbaugh P.J."/>
            <person name="Chawla A."/>
        </authorList>
    </citation>
    <scope>NUCLEOTIDE SEQUENCE</scope>
    <source>
        <strain evidence="2">I8-5</strain>
    </source>
</reference>
<dbReference type="GeneID" id="77190614"/>
<proteinExistence type="predicted"/>
<protein>
    <submittedName>
        <fullName evidence="2">Propanediol/glycerol family dehydratase large subunit</fullName>
    </submittedName>
</protein>